<sequence length="150" mass="16439">MLTIADAPGVGKTALMVHAAHLLRRRFPDGQLFAELHGTRDRPRNPDEVLGHFLLALGVAEHSLPRRTGERVDRYRTLLADRRVLVVLDDAANERPVRPLVPSGARCACLVTSRSRLAALEGARRLDLPELDGVDSLRLPDPPGLRPSPA</sequence>
<dbReference type="PANTHER" id="PTHR47691:SF3">
    <property type="entry name" value="HTH-TYPE TRANSCRIPTIONAL REGULATOR RV0890C-RELATED"/>
    <property type="match status" value="1"/>
</dbReference>
<proteinExistence type="predicted"/>
<name>A0ABT6LZR3_9ACTN</name>
<reference evidence="2 3" key="1">
    <citation type="submission" date="2023-04" db="EMBL/GenBank/DDBJ databases">
        <title>Forest soil microbial communities from Buena Vista Peninsula, Colon Province, Panama.</title>
        <authorList>
            <person name="Bouskill N."/>
        </authorList>
    </citation>
    <scope>NUCLEOTIDE SEQUENCE [LARGE SCALE GENOMIC DNA]</scope>
    <source>
        <strain evidence="2 3">GGS1</strain>
    </source>
</reference>
<evidence type="ECO:0000313" key="2">
    <source>
        <dbReference type="EMBL" id="MDH6221811.1"/>
    </source>
</evidence>
<dbReference type="Proteomes" id="UP001160499">
    <property type="component" value="Unassembled WGS sequence"/>
</dbReference>
<dbReference type="Gene3D" id="3.40.50.300">
    <property type="entry name" value="P-loop containing nucleotide triphosphate hydrolases"/>
    <property type="match status" value="1"/>
</dbReference>
<dbReference type="PANTHER" id="PTHR47691">
    <property type="entry name" value="REGULATOR-RELATED"/>
    <property type="match status" value="1"/>
</dbReference>
<feature type="domain" description="NB-ARC" evidence="1">
    <location>
        <begin position="2"/>
        <end position="116"/>
    </location>
</feature>
<dbReference type="Pfam" id="PF00931">
    <property type="entry name" value="NB-ARC"/>
    <property type="match status" value="1"/>
</dbReference>
<protein>
    <submittedName>
        <fullName evidence="2">ATPase</fullName>
    </submittedName>
</protein>
<dbReference type="InterPro" id="IPR002182">
    <property type="entry name" value="NB-ARC"/>
</dbReference>
<dbReference type="EMBL" id="JARXVH010000026">
    <property type="protein sequence ID" value="MDH6221811.1"/>
    <property type="molecule type" value="Genomic_DNA"/>
</dbReference>
<gene>
    <name evidence="2" type="ORF">M2283_009158</name>
</gene>
<organism evidence="2 3">
    <name type="scientific">Streptomyces pseudovenezuelae</name>
    <dbReference type="NCBI Taxonomy" id="67350"/>
    <lineage>
        <taxon>Bacteria</taxon>
        <taxon>Bacillati</taxon>
        <taxon>Actinomycetota</taxon>
        <taxon>Actinomycetes</taxon>
        <taxon>Kitasatosporales</taxon>
        <taxon>Streptomycetaceae</taxon>
        <taxon>Streptomyces</taxon>
        <taxon>Streptomyces aurantiacus group</taxon>
    </lineage>
</organism>
<dbReference type="SUPFAM" id="SSF52540">
    <property type="entry name" value="P-loop containing nucleoside triphosphate hydrolases"/>
    <property type="match status" value="1"/>
</dbReference>
<comment type="caution">
    <text evidence="2">The sequence shown here is derived from an EMBL/GenBank/DDBJ whole genome shotgun (WGS) entry which is preliminary data.</text>
</comment>
<dbReference type="InterPro" id="IPR027417">
    <property type="entry name" value="P-loop_NTPase"/>
</dbReference>
<evidence type="ECO:0000313" key="3">
    <source>
        <dbReference type="Proteomes" id="UP001160499"/>
    </source>
</evidence>
<evidence type="ECO:0000259" key="1">
    <source>
        <dbReference type="Pfam" id="PF00931"/>
    </source>
</evidence>
<keyword evidence="3" id="KW-1185">Reference proteome</keyword>
<accession>A0ABT6LZR3</accession>